<dbReference type="EC" id="6.1.1.2" evidence="3"/>
<comment type="caution">
    <text evidence="12">The sequence shown here is derived from an EMBL/GenBank/DDBJ whole genome shotgun (WGS) entry which is preliminary data.</text>
</comment>
<keyword evidence="5 11" id="KW-0547">Nucleotide-binding</keyword>
<dbReference type="FunFam" id="3.40.50.620:FF:000082">
    <property type="entry name" value="MSW1p Mitochondrial tryptophanyl-tRNA synthetase"/>
    <property type="match status" value="1"/>
</dbReference>
<dbReference type="EMBL" id="LATX01001424">
    <property type="protein sequence ID" value="KTB41840.1"/>
    <property type="molecule type" value="Genomic_DNA"/>
</dbReference>
<dbReference type="Pfam" id="PF00579">
    <property type="entry name" value="tRNA-synt_1b"/>
    <property type="match status" value="1"/>
</dbReference>
<evidence type="ECO:0000256" key="10">
    <source>
        <dbReference type="ARBA" id="ARBA00069760"/>
    </source>
</evidence>
<proteinExistence type="inferred from homology"/>
<protein>
    <recommendedName>
        <fullName evidence="10">Tryptophan--tRNA ligase, mitochondrial</fullName>
        <ecNumber evidence="3">6.1.1.2</ecNumber>
    </recommendedName>
    <alternativeName>
        <fullName evidence="9">Tryptophanyl-tRNA synthetase</fullName>
    </alternativeName>
</protein>
<organism evidence="12 13">
    <name type="scientific">Moniliophthora roreri</name>
    <name type="common">Frosty pod rot fungus</name>
    <name type="synonym">Monilia roreri</name>
    <dbReference type="NCBI Taxonomy" id="221103"/>
    <lineage>
        <taxon>Eukaryota</taxon>
        <taxon>Fungi</taxon>
        <taxon>Dikarya</taxon>
        <taxon>Basidiomycota</taxon>
        <taxon>Agaricomycotina</taxon>
        <taxon>Agaricomycetes</taxon>
        <taxon>Agaricomycetidae</taxon>
        <taxon>Agaricales</taxon>
        <taxon>Marasmiineae</taxon>
        <taxon>Marasmiaceae</taxon>
        <taxon>Moniliophthora</taxon>
    </lineage>
</organism>
<dbReference type="InterPro" id="IPR002305">
    <property type="entry name" value="aa-tRNA-synth_Ic"/>
</dbReference>
<dbReference type="Gene3D" id="1.10.240.10">
    <property type="entry name" value="Tyrosyl-Transfer RNA Synthetase"/>
    <property type="match status" value="1"/>
</dbReference>
<keyword evidence="8 11" id="KW-0030">Aminoacyl-tRNA synthetase</keyword>
<dbReference type="AlphaFoldDB" id="A0A0W0FZU4"/>
<dbReference type="CDD" id="cd00806">
    <property type="entry name" value="TrpRS_core"/>
    <property type="match status" value="1"/>
</dbReference>
<keyword evidence="6 11" id="KW-0067">ATP-binding</keyword>
<evidence type="ECO:0000256" key="4">
    <source>
        <dbReference type="ARBA" id="ARBA00022598"/>
    </source>
</evidence>
<comment type="subcellular location">
    <subcellularLocation>
        <location evidence="1">Mitochondrion matrix</location>
    </subcellularLocation>
</comment>
<dbReference type="NCBIfam" id="TIGR00233">
    <property type="entry name" value="trpS"/>
    <property type="match status" value="1"/>
</dbReference>
<evidence type="ECO:0000256" key="9">
    <source>
        <dbReference type="ARBA" id="ARBA00030268"/>
    </source>
</evidence>
<dbReference type="InterPro" id="IPR050203">
    <property type="entry name" value="Trp-tRNA_synthetase"/>
</dbReference>
<reference evidence="12 13" key="1">
    <citation type="submission" date="2015-12" db="EMBL/GenBank/DDBJ databases">
        <title>Draft genome sequence of Moniliophthora roreri, the causal agent of frosty pod rot of cacao.</title>
        <authorList>
            <person name="Aime M.C."/>
            <person name="Diaz-Valderrama J.R."/>
            <person name="Kijpornyongpan T."/>
            <person name="Phillips-Mora W."/>
        </authorList>
    </citation>
    <scope>NUCLEOTIDE SEQUENCE [LARGE SCALE GENOMIC DNA]</scope>
    <source>
        <strain evidence="12 13">MCA 2952</strain>
    </source>
</reference>
<evidence type="ECO:0000256" key="2">
    <source>
        <dbReference type="ARBA" id="ARBA00005594"/>
    </source>
</evidence>
<evidence type="ECO:0000256" key="5">
    <source>
        <dbReference type="ARBA" id="ARBA00022741"/>
    </source>
</evidence>
<evidence type="ECO:0000256" key="1">
    <source>
        <dbReference type="ARBA" id="ARBA00004305"/>
    </source>
</evidence>
<gene>
    <name evidence="12" type="ORF">WG66_5632</name>
</gene>
<dbReference type="Gene3D" id="3.40.50.620">
    <property type="entry name" value="HUPs"/>
    <property type="match status" value="1"/>
</dbReference>
<dbReference type="GO" id="GO:0005524">
    <property type="term" value="F:ATP binding"/>
    <property type="evidence" value="ECO:0007669"/>
    <property type="project" value="UniProtKB-KW"/>
</dbReference>
<dbReference type="PANTHER" id="PTHR43766:SF1">
    <property type="entry name" value="TRYPTOPHAN--TRNA LIGASE, MITOCHONDRIAL"/>
    <property type="match status" value="1"/>
</dbReference>
<dbReference type="InterPro" id="IPR002306">
    <property type="entry name" value="Trp-tRNA-ligase"/>
</dbReference>
<evidence type="ECO:0000256" key="11">
    <source>
        <dbReference type="RuleBase" id="RU363036"/>
    </source>
</evidence>
<dbReference type="PANTHER" id="PTHR43766">
    <property type="entry name" value="TRYPTOPHAN--TRNA LIGASE, MITOCHONDRIAL"/>
    <property type="match status" value="1"/>
</dbReference>
<keyword evidence="7 11" id="KW-0648">Protein biosynthesis</keyword>
<dbReference type="FunFam" id="1.10.240.10:FF:000002">
    <property type="entry name" value="Tryptophan--tRNA ligase"/>
    <property type="match status" value="1"/>
</dbReference>
<evidence type="ECO:0000256" key="3">
    <source>
        <dbReference type="ARBA" id="ARBA00013161"/>
    </source>
</evidence>
<dbReference type="eggNOG" id="KOG2713">
    <property type="taxonomic scope" value="Eukaryota"/>
</dbReference>
<evidence type="ECO:0000256" key="6">
    <source>
        <dbReference type="ARBA" id="ARBA00022840"/>
    </source>
</evidence>
<evidence type="ECO:0000313" key="12">
    <source>
        <dbReference type="EMBL" id="KTB41840.1"/>
    </source>
</evidence>
<name>A0A0W0FZU4_MONRR</name>
<dbReference type="GO" id="GO:0005759">
    <property type="term" value="C:mitochondrial matrix"/>
    <property type="evidence" value="ECO:0007669"/>
    <property type="project" value="UniProtKB-SubCell"/>
</dbReference>
<evidence type="ECO:0000256" key="8">
    <source>
        <dbReference type="ARBA" id="ARBA00023146"/>
    </source>
</evidence>
<dbReference type="InterPro" id="IPR014729">
    <property type="entry name" value="Rossmann-like_a/b/a_fold"/>
</dbReference>
<dbReference type="GO" id="GO:0004830">
    <property type="term" value="F:tryptophan-tRNA ligase activity"/>
    <property type="evidence" value="ECO:0007669"/>
    <property type="project" value="UniProtKB-EC"/>
</dbReference>
<dbReference type="SUPFAM" id="SSF52374">
    <property type="entry name" value="Nucleotidylyl transferase"/>
    <property type="match status" value="1"/>
</dbReference>
<evidence type="ECO:0000313" key="13">
    <source>
        <dbReference type="Proteomes" id="UP000054988"/>
    </source>
</evidence>
<keyword evidence="4 11" id="KW-0436">Ligase</keyword>
<accession>A0A0W0FZU4</accession>
<comment type="similarity">
    <text evidence="2 11">Belongs to the class-I aminoacyl-tRNA synthetase family.</text>
</comment>
<sequence>MTTVIRPAFGLQSCRRQAFRYFSTSSPKGTEPALPVTTKRKRVVLSGIQPTGVPHLGNYLGALSNWVVLQKESSPEDDLLFTIVGWHALTLPQIPKQLAQSRLDMLAVLLAIGIDPKRSIVFHQDHNPLHTELAWILNCITPMGKLRRMTTWKSRLAASKSMHDSYEVDETSLNVGLFTYPVLQAADILVYRATHVPVGEDQTQHLELSRDLADQFNRTFKGCNHMFPLPSQLNTPSKRILSLRDPTSKMSKSHPDVSSRILLTDTDAEIAAKIRSAVTDSLAGITYDPVNRPGTSNLLTILAACKLQDVLETAKEYETKNHGVLKRDVTEAVQEMLRGPREEFGRLKREKDYLERVAAEGGLRARERAEETMIQNYLNLLPTTSTARRQRSGSLAHKCVLRCPSTRMTASSPRLPCPMVWSKKQVVLKDKKSHQAG</sequence>
<dbReference type="InterPro" id="IPR001412">
    <property type="entry name" value="aa-tRNA-synth_I_CS"/>
</dbReference>
<dbReference type="PROSITE" id="PS00178">
    <property type="entry name" value="AA_TRNA_LIGASE_I"/>
    <property type="match status" value="1"/>
</dbReference>
<dbReference type="Proteomes" id="UP000054988">
    <property type="component" value="Unassembled WGS sequence"/>
</dbReference>
<dbReference type="PRINTS" id="PR01039">
    <property type="entry name" value="TRNASYNTHTRP"/>
</dbReference>
<evidence type="ECO:0000256" key="7">
    <source>
        <dbReference type="ARBA" id="ARBA00022917"/>
    </source>
</evidence>
<dbReference type="GO" id="GO:0070183">
    <property type="term" value="P:mitochondrial tryptophanyl-tRNA aminoacylation"/>
    <property type="evidence" value="ECO:0007669"/>
    <property type="project" value="TreeGrafter"/>
</dbReference>